<evidence type="ECO:0000313" key="1">
    <source>
        <dbReference type="EMBL" id="KJL25181.1"/>
    </source>
</evidence>
<dbReference type="AlphaFoldDB" id="A0A0F0L0V1"/>
<dbReference type="PATRIC" id="fig|582680.7.peg.1593"/>
<dbReference type="Proteomes" id="UP000033448">
    <property type="component" value="Unassembled WGS sequence"/>
</dbReference>
<keyword evidence="2" id="KW-1185">Reference proteome</keyword>
<dbReference type="OrthoDB" id="5074134at2"/>
<dbReference type="RefSeq" id="WP_045250252.1">
    <property type="nucleotide sequence ID" value="NZ_JYIT01000071.1"/>
</dbReference>
<sequence>MDEKLPRIGDVITATVTKTLPFGVLVEHADAAGLVRGAQSAPGARLSLRVTEVDRVLRRFAAEVA</sequence>
<comment type="caution">
    <text evidence="1">The sequence shown here is derived from an EMBL/GenBank/DDBJ whole genome shotgun (WGS) entry which is preliminary data.</text>
</comment>
<evidence type="ECO:0000313" key="2">
    <source>
        <dbReference type="Proteomes" id="UP000033448"/>
    </source>
</evidence>
<name>A0A0F0L0V1_9MICO</name>
<reference evidence="1 2" key="1">
    <citation type="submission" date="2015-02" db="EMBL/GenBank/DDBJ databases">
        <title>Draft genome sequences of ten Microbacterium spp. with emphasis on heavy metal contaminated environments.</title>
        <authorList>
            <person name="Corretto E."/>
        </authorList>
    </citation>
    <scope>NUCLEOTIDE SEQUENCE [LARGE SCALE GENOMIC DNA]</scope>
    <source>
        <strain evidence="1 2">DSM 23848</strain>
    </source>
</reference>
<protein>
    <recommendedName>
        <fullName evidence="3">S1 motif domain-containing protein</fullName>
    </recommendedName>
</protein>
<organism evidence="1 2">
    <name type="scientific">Microbacterium azadirachtae</name>
    <dbReference type="NCBI Taxonomy" id="582680"/>
    <lineage>
        <taxon>Bacteria</taxon>
        <taxon>Bacillati</taxon>
        <taxon>Actinomycetota</taxon>
        <taxon>Actinomycetes</taxon>
        <taxon>Micrococcales</taxon>
        <taxon>Microbacteriaceae</taxon>
        <taxon>Microbacterium</taxon>
    </lineage>
</organism>
<gene>
    <name evidence="1" type="ORF">RL72_01555</name>
</gene>
<proteinExistence type="predicted"/>
<accession>A0A0F0L0V1</accession>
<dbReference type="EMBL" id="JYIT01000071">
    <property type="protein sequence ID" value="KJL25181.1"/>
    <property type="molecule type" value="Genomic_DNA"/>
</dbReference>
<evidence type="ECO:0008006" key="3">
    <source>
        <dbReference type="Google" id="ProtNLM"/>
    </source>
</evidence>